<evidence type="ECO:0000256" key="5">
    <source>
        <dbReference type="ARBA" id="ARBA00023128"/>
    </source>
</evidence>
<proteinExistence type="inferred from homology"/>
<evidence type="ECO:0000313" key="9">
    <source>
        <dbReference type="Proteomes" id="UP001162156"/>
    </source>
</evidence>
<sequence>MLKTTVDTLFHKNVLSNKLYALYLSSAAHLKTEEKLVGFRTSENDPLKHTYEHVAQFYKLTQEDKNHLFLYGGLPKSFEIQTKTFNETCLMIRQPSVSIIDCLKRIDYSKPAVRFVLYGKKRKW</sequence>
<dbReference type="PANTHER" id="PTHR12810">
    <property type="entry name" value="MITOCHONDRIAL 28S RIBOSOMAL PROTEIN S29"/>
    <property type="match status" value="1"/>
</dbReference>
<evidence type="ECO:0000256" key="4">
    <source>
        <dbReference type="ARBA" id="ARBA00022980"/>
    </source>
</evidence>
<dbReference type="InterPro" id="IPR008092">
    <property type="entry name" value="Ribosomal_mS29_met"/>
</dbReference>
<dbReference type="GO" id="GO:0006915">
    <property type="term" value="P:apoptotic process"/>
    <property type="evidence" value="ECO:0007669"/>
    <property type="project" value="InterPro"/>
</dbReference>
<protein>
    <recommendedName>
        <fullName evidence="7">Small ribosomal subunit protein mS29</fullName>
    </recommendedName>
</protein>
<keyword evidence="9" id="KW-1185">Reference proteome</keyword>
<evidence type="ECO:0000256" key="3">
    <source>
        <dbReference type="ARBA" id="ARBA00022946"/>
    </source>
</evidence>
<dbReference type="Proteomes" id="UP001162156">
    <property type="component" value="Unassembled WGS sequence"/>
</dbReference>
<keyword evidence="3" id="KW-0809">Transit peptide</keyword>
<dbReference type="GO" id="GO:0003735">
    <property type="term" value="F:structural constituent of ribosome"/>
    <property type="evidence" value="ECO:0007669"/>
    <property type="project" value="TreeGrafter"/>
</dbReference>
<keyword evidence="6" id="KW-0687">Ribonucleoprotein</keyword>
<dbReference type="PRINTS" id="PR01716">
    <property type="entry name" value="DEATHASSOCP3"/>
</dbReference>
<keyword evidence="4" id="KW-0689">Ribosomal protein</keyword>
<reference evidence="8" key="1">
    <citation type="journal article" date="2023" name="Insect Mol. Biol.">
        <title>Genome sequencing provides insights into the evolution of gene families encoding plant cell wall-degrading enzymes in longhorned beetles.</title>
        <authorList>
            <person name="Shin N.R."/>
            <person name="Okamura Y."/>
            <person name="Kirsch R."/>
            <person name="Pauchet Y."/>
        </authorList>
    </citation>
    <scope>NUCLEOTIDE SEQUENCE</scope>
    <source>
        <strain evidence="8">RBIC_L_NR</strain>
    </source>
</reference>
<comment type="subcellular location">
    <subcellularLocation>
        <location evidence="1">Mitochondrion</location>
    </subcellularLocation>
</comment>
<accession>A0AAV8WL65</accession>
<evidence type="ECO:0000256" key="1">
    <source>
        <dbReference type="ARBA" id="ARBA00004173"/>
    </source>
</evidence>
<name>A0AAV8WL65_9CUCU</name>
<keyword evidence="5" id="KW-0496">Mitochondrion</keyword>
<dbReference type="PANTHER" id="PTHR12810:SF0">
    <property type="entry name" value="SMALL RIBOSOMAL SUBUNIT PROTEIN MS29"/>
    <property type="match status" value="1"/>
</dbReference>
<evidence type="ECO:0000256" key="2">
    <source>
        <dbReference type="ARBA" id="ARBA00009863"/>
    </source>
</evidence>
<organism evidence="8 9">
    <name type="scientific">Rhamnusium bicolor</name>
    <dbReference type="NCBI Taxonomy" id="1586634"/>
    <lineage>
        <taxon>Eukaryota</taxon>
        <taxon>Metazoa</taxon>
        <taxon>Ecdysozoa</taxon>
        <taxon>Arthropoda</taxon>
        <taxon>Hexapoda</taxon>
        <taxon>Insecta</taxon>
        <taxon>Pterygota</taxon>
        <taxon>Neoptera</taxon>
        <taxon>Endopterygota</taxon>
        <taxon>Coleoptera</taxon>
        <taxon>Polyphaga</taxon>
        <taxon>Cucujiformia</taxon>
        <taxon>Chrysomeloidea</taxon>
        <taxon>Cerambycidae</taxon>
        <taxon>Lepturinae</taxon>
        <taxon>Rhagiini</taxon>
        <taxon>Rhamnusium</taxon>
    </lineage>
</organism>
<dbReference type="AlphaFoldDB" id="A0AAV8WL65"/>
<comment type="caution">
    <text evidence="8">The sequence shown here is derived from an EMBL/GenBank/DDBJ whole genome shotgun (WGS) entry which is preliminary data.</text>
</comment>
<evidence type="ECO:0000256" key="7">
    <source>
        <dbReference type="ARBA" id="ARBA00035140"/>
    </source>
</evidence>
<evidence type="ECO:0000313" key="8">
    <source>
        <dbReference type="EMBL" id="KAJ8926970.1"/>
    </source>
</evidence>
<gene>
    <name evidence="8" type="ORF">NQ314_020627</name>
</gene>
<evidence type="ECO:0000256" key="6">
    <source>
        <dbReference type="ARBA" id="ARBA00023274"/>
    </source>
</evidence>
<dbReference type="GO" id="GO:0005763">
    <property type="term" value="C:mitochondrial small ribosomal subunit"/>
    <property type="evidence" value="ECO:0007669"/>
    <property type="project" value="TreeGrafter"/>
</dbReference>
<dbReference type="InterPro" id="IPR019368">
    <property type="entry name" value="Ribosomal_mS29"/>
</dbReference>
<dbReference type="EMBL" id="JANEYF010005764">
    <property type="protein sequence ID" value="KAJ8926970.1"/>
    <property type="molecule type" value="Genomic_DNA"/>
</dbReference>
<comment type="similarity">
    <text evidence="2">Belongs to the mitochondrion-specific ribosomal protein mS29 family.</text>
</comment>